<gene>
    <name evidence="1" type="ORF">AVEN_69924_1</name>
</gene>
<dbReference type="Proteomes" id="UP000499080">
    <property type="component" value="Unassembled WGS sequence"/>
</dbReference>
<dbReference type="OrthoDB" id="6435573at2759"/>
<dbReference type="InterPro" id="IPR036397">
    <property type="entry name" value="RNaseH_sf"/>
</dbReference>
<dbReference type="EMBL" id="BGPR01008361">
    <property type="protein sequence ID" value="GBN33313.1"/>
    <property type="molecule type" value="Genomic_DNA"/>
</dbReference>
<name>A0A4Y2N2Y4_ARAVE</name>
<dbReference type="AlphaFoldDB" id="A0A4Y2N2Y4"/>
<dbReference type="PANTHER" id="PTHR46060:SF1">
    <property type="entry name" value="MARINER MOS1 TRANSPOSASE-LIKE PROTEIN"/>
    <property type="match status" value="1"/>
</dbReference>
<dbReference type="Gene3D" id="3.30.420.10">
    <property type="entry name" value="Ribonuclease H-like superfamily/Ribonuclease H"/>
    <property type="match status" value="1"/>
</dbReference>
<protein>
    <recommendedName>
        <fullName evidence="3">Tc1-like transposase DDE domain-containing protein</fullName>
    </recommendedName>
</protein>
<dbReference type="GO" id="GO:0003676">
    <property type="term" value="F:nucleic acid binding"/>
    <property type="evidence" value="ECO:0007669"/>
    <property type="project" value="InterPro"/>
</dbReference>
<accession>A0A4Y2N2Y4</accession>
<keyword evidence="2" id="KW-1185">Reference proteome</keyword>
<comment type="caution">
    <text evidence="1">The sequence shown here is derived from an EMBL/GenBank/DDBJ whole genome shotgun (WGS) entry which is preliminary data.</text>
</comment>
<reference evidence="1 2" key="1">
    <citation type="journal article" date="2019" name="Sci. Rep.">
        <title>Orb-weaving spider Araneus ventricosus genome elucidates the spidroin gene catalogue.</title>
        <authorList>
            <person name="Kono N."/>
            <person name="Nakamura H."/>
            <person name="Ohtoshi R."/>
            <person name="Moran D.A.P."/>
            <person name="Shinohara A."/>
            <person name="Yoshida Y."/>
            <person name="Fujiwara M."/>
            <person name="Mori M."/>
            <person name="Tomita M."/>
            <person name="Arakawa K."/>
        </authorList>
    </citation>
    <scope>NUCLEOTIDE SEQUENCE [LARGE SCALE GENOMIC DNA]</scope>
</reference>
<organism evidence="1 2">
    <name type="scientific">Araneus ventricosus</name>
    <name type="common">Orbweaver spider</name>
    <name type="synonym">Epeira ventricosa</name>
    <dbReference type="NCBI Taxonomy" id="182803"/>
    <lineage>
        <taxon>Eukaryota</taxon>
        <taxon>Metazoa</taxon>
        <taxon>Ecdysozoa</taxon>
        <taxon>Arthropoda</taxon>
        <taxon>Chelicerata</taxon>
        <taxon>Arachnida</taxon>
        <taxon>Araneae</taxon>
        <taxon>Araneomorphae</taxon>
        <taxon>Entelegynae</taxon>
        <taxon>Araneoidea</taxon>
        <taxon>Araneidae</taxon>
        <taxon>Araneus</taxon>
    </lineage>
</organism>
<proteinExistence type="predicted"/>
<evidence type="ECO:0008006" key="3">
    <source>
        <dbReference type="Google" id="ProtNLM"/>
    </source>
</evidence>
<sequence length="97" mass="11261">MPAFTLLLQLKNCWINLDGKFLIIPPYSPDLALSDFPLFLKLKKFLGGKRFGSDEELENAVTTWLNELVAEEYDMWILKLVDRYDKCLNGEGDYVKK</sequence>
<evidence type="ECO:0000313" key="1">
    <source>
        <dbReference type="EMBL" id="GBN33313.1"/>
    </source>
</evidence>
<evidence type="ECO:0000313" key="2">
    <source>
        <dbReference type="Proteomes" id="UP000499080"/>
    </source>
</evidence>
<dbReference type="PANTHER" id="PTHR46060">
    <property type="entry name" value="MARINER MOS1 TRANSPOSASE-LIKE PROTEIN"/>
    <property type="match status" value="1"/>
</dbReference>
<dbReference type="InterPro" id="IPR052709">
    <property type="entry name" value="Transposase-MT_Hybrid"/>
</dbReference>